<sequence length="81" mass="9100">MSSPKDITAIVTAAVKAALEAKKSSRFKTKLPEPYNGERKTAVLDNWLFAIERYQDAEDLNESDTIKLAVTLLTKEAATWW</sequence>
<protein>
    <submittedName>
        <fullName evidence="1">Uncharacterized protein</fullName>
    </submittedName>
</protein>
<evidence type="ECO:0000313" key="2">
    <source>
        <dbReference type="Proteomes" id="UP001206595"/>
    </source>
</evidence>
<organism evidence="1 2">
    <name type="scientific">Umbelopsis ramanniana AG</name>
    <dbReference type="NCBI Taxonomy" id="1314678"/>
    <lineage>
        <taxon>Eukaryota</taxon>
        <taxon>Fungi</taxon>
        <taxon>Fungi incertae sedis</taxon>
        <taxon>Mucoromycota</taxon>
        <taxon>Mucoromycotina</taxon>
        <taxon>Umbelopsidomycetes</taxon>
        <taxon>Umbelopsidales</taxon>
        <taxon>Umbelopsidaceae</taxon>
        <taxon>Umbelopsis</taxon>
    </lineage>
</organism>
<dbReference type="Proteomes" id="UP001206595">
    <property type="component" value="Unassembled WGS sequence"/>
</dbReference>
<reference evidence="1" key="1">
    <citation type="submission" date="2021-06" db="EMBL/GenBank/DDBJ databases">
        <authorList>
            <consortium name="DOE Joint Genome Institute"/>
            <person name="Mondo S.J."/>
            <person name="Amses K.R."/>
            <person name="Simmons D.R."/>
            <person name="Longcore J.E."/>
            <person name="Seto K."/>
            <person name="Alves G.H."/>
            <person name="Bonds A.E."/>
            <person name="Quandt C.A."/>
            <person name="Davis W.J."/>
            <person name="Chang Y."/>
            <person name="Letcher P.M."/>
            <person name="Powell M.J."/>
            <person name="Kuo A."/>
            <person name="Labutti K."/>
            <person name="Pangilinan J."/>
            <person name="Andreopoulos W."/>
            <person name="Tritt A."/>
            <person name="Riley R."/>
            <person name="Hundley H."/>
            <person name="Johnson J."/>
            <person name="Lipzen A."/>
            <person name="Barry K."/>
            <person name="Berbee M.L."/>
            <person name="Buchler N.E."/>
            <person name="Grigoriev I.V."/>
            <person name="Spatafora J.W."/>
            <person name="Stajich J.E."/>
            <person name="James T.Y."/>
        </authorList>
    </citation>
    <scope>NUCLEOTIDE SEQUENCE</scope>
    <source>
        <strain evidence="1">AG</strain>
    </source>
</reference>
<dbReference type="EMBL" id="MU620905">
    <property type="protein sequence ID" value="KAI8581487.1"/>
    <property type="molecule type" value="Genomic_DNA"/>
</dbReference>
<name>A0AAD5EDT8_UMBRA</name>
<dbReference type="RefSeq" id="XP_051446491.1">
    <property type="nucleotide sequence ID" value="XM_051587445.1"/>
</dbReference>
<reference evidence="1" key="2">
    <citation type="journal article" date="2022" name="Proc. Natl. Acad. Sci. U.S.A.">
        <title>Diploid-dominant life cycles characterize the early evolution of Fungi.</title>
        <authorList>
            <person name="Amses K.R."/>
            <person name="Simmons D.R."/>
            <person name="Longcore J.E."/>
            <person name="Mondo S.J."/>
            <person name="Seto K."/>
            <person name="Jeronimo G.H."/>
            <person name="Bonds A.E."/>
            <person name="Quandt C.A."/>
            <person name="Davis W.J."/>
            <person name="Chang Y."/>
            <person name="Federici B.A."/>
            <person name="Kuo A."/>
            <person name="LaButti K."/>
            <person name="Pangilinan J."/>
            <person name="Andreopoulos W."/>
            <person name="Tritt A."/>
            <person name="Riley R."/>
            <person name="Hundley H."/>
            <person name="Johnson J."/>
            <person name="Lipzen A."/>
            <person name="Barry K."/>
            <person name="Lang B.F."/>
            <person name="Cuomo C.A."/>
            <person name="Buchler N.E."/>
            <person name="Grigoriev I.V."/>
            <person name="Spatafora J.W."/>
            <person name="Stajich J.E."/>
            <person name="James T.Y."/>
        </authorList>
    </citation>
    <scope>NUCLEOTIDE SEQUENCE</scope>
    <source>
        <strain evidence="1">AG</strain>
    </source>
</reference>
<dbReference type="GeneID" id="75912790"/>
<comment type="caution">
    <text evidence="1">The sequence shown here is derived from an EMBL/GenBank/DDBJ whole genome shotgun (WGS) entry which is preliminary data.</text>
</comment>
<keyword evidence="2" id="KW-1185">Reference proteome</keyword>
<proteinExistence type="predicted"/>
<gene>
    <name evidence="1" type="ORF">K450DRAFT_231515</name>
</gene>
<evidence type="ECO:0000313" key="1">
    <source>
        <dbReference type="EMBL" id="KAI8581487.1"/>
    </source>
</evidence>
<accession>A0AAD5EDT8</accession>
<dbReference type="AlphaFoldDB" id="A0AAD5EDT8"/>